<keyword evidence="1" id="KW-1133">Transmembrane helix</keyword>
<name>W2P183_PHYNI</name>
<reference evidence="2" key="1">
    <citation type="submission" date="2013-11" db="EMBL/GenBank/DDBJ databases">
        <title>The Genome Sequence of Phytophthora parasitica IAC_01/95.</title>
        <authorList>
            <consortium name="The Broad Institute Genomics Platform"/>
            <person name="Russ C."/>
            <person name="Tyler B."/>
            <person name="Panabieres F."/>
            <person name="Shan W."/>
            <person name="Tripathy S."/>
            <person name="Grunwald N."/>
            <person name="Machado M."/>
            <person name="Johnson C.S."/>
            <person name="Arredondo F."/>
            <person name="Hong C."/>
            <person name="Coffey M."/>
            <person name="Young S.K."/>
            <person name="Zeng Q."/>
            <person name="Gargeya S."/>
            <person name="Fitzgerald M."/>
            <person name="Abouelleil A."/>
            <person name="Alvarado L."/>
            <person name="Chapman S.B."/>
            <person name="Gainer-Dewar J."/>
            <person name="Goldberg J."/>
            <person name="Griggs A."/>
            <person name="Gujja S."/>
            <person name="Hansen M."/>
            <person name="Howarth C."/>
            <person name="Imamovic A."/>
            <person name="Ireland A."/>
            <person name="Larimer J."/>
            <person name="McCowan C."/>
            <person name="Murphy C."/>
            <person name="Pearson M."/>
            <person name="Poon T.W."/>
            <person name="Priest M."/>
            <person name="Roberts A."/>
            <person name="Saif S."/>
            <person name="Shea T."/>
            <person name="Sykes S."/>
            <person name="Wortman J."/>
            <person name="Nusbaum C."/>
            <person name="Birren B."/>
        </authorList>
    </citation>
    <scope>NUCLEOTIDE SEQUENCE [LARGE SCALE GENOMIC DNA]</scope>
    <source>
        <strain evidence="2">IAC_01/95</strain>
    </source>
</reference>
<feature type="transmembrane region" description="Helical" evidence="1">
    <location>
        <begin position="20"/>
        <end position="42"/>
    </location>
</feature>
<dbReference type="Proteomes" id="UP000054532">
    <property type="component" value="Unassembled WGS sequence"/>
</dbReference>
<gene>
    <name evidence="2" type="ORF">L914_02206</name>
</gene>
<dbReference type="AlphaFoldDB" id="W2P183"/>
<accession>W2P183</accession>
<keyword evidence="1" id="KW-0472">Membrane</keyword>
<organism evidence="2">
    <name type="scientific">Phytophthora nicotianae</name>
    <name type="common">Potato buckeye rot agent</name>
    <name type="synonym">Phytophthora parasitica</name>
    <dbReference type="NCBI Taxonomy" id="4792"/>
    <lineage>
        <taxon>Eukaryota</taxon>
        <taxon>Sar</taxon>
        <taxon>Stramenopiles</taxon>
        <taxon>Oomycota</taxon>
        <taxon>Peronosporomycetes</taxon>
        <taxon>Peronosporales</taxon>
        <taxon>Peronosporaceae</taxon>
        <taxon>Phytophthora</taxon>
    </lineage>
</organism>
<sequence length="46" mass="5482">MEATLFYYDYIQELDIGFSNIFKIDMIGLIGLIGTISIYRFMKLYF</sequence>
<dbReference type="EMBL" id="KI691009">
    <property type="protein sequence ID" value="ETM54465.1"/>
    <property type="molecule type" value="Genomic_DNA"/>
</dbReference>
<evidence type="ECO:0000256" key="1">
    <source>
        <dbReference type="SAM" id="Phobius"/>
    </source>
</evidence>
<evidence type="ECO:0000313" key="2">
    <source>
        <dbReference type="EMBL" id="ETM54465.1"/>
    </source>
</evidence>
<protein>
    <submittedName>
        <fullName evidence="2">Uncharacterized protein</fullName>
    </submittedName>
</protein>
<proteinExistence type="predicted"/>
<keyword evidence="1" id="KW-0812">Transmembrane</keyword>